<name>A0A8V5FK69_MELUD</name>
<dbReference type="GO" id="GO:0046872">
    <property type="term" value="F:metal ion binding"/>
    <property type="evidence" value="ECO:0007669"/>
    <property type="project" value="UniProtKB-KW"/>
</dbReference>
<dbReference type="GO" id="GO:0005737">
    <property type="term" value="C:cytoplasm"/>
    <property type="evidence" value="ECO:0007669"/>
    <property type="project" value="UniProtKB-SubCell"/>
</dbReference>
<feature type="region of interest" description="Disordered" evidence="13">
    <location>
        <begin position="164"/>
        <end position="220"/>
    </location>
</feature>
<feature type="region of interest" description="Disordered" evidence="13">
    <location>
        <begin position="1"/>
        <end position="70"/>
    </location>
</feature>
<dbReference type="GO" id="GO:0005634">
    <property type="term" value="C:nucleus"/>
    <property type="evidence" value="ECO:0007669"/>
    <property type="project" value="UniProtKB-SubCell"/>
</dbReference>
<dbReference type="PANTHER" id="PTHR22930">
    <property type="match status" value="1"/>
</dbReference>
<dbReference type="GO" id="GO:0016787">
    <property type="term" value="F:hydrolase activity"/>
    <property type="evidence" value="ECO:0007669"/>
    <property type="project" value="UniProtKB-KW"/>
</dbReference>
<comment type="cofactor">
    <cofactor evidence="1">
        <name>a divalent metal cation</name>
        <dbReference type="ChEBI" id="CHEBI:60240"/>
    </cofactor>
</comment>
<evidence type="ECO:0000256" key="8">
    <source>
        <dbReference type="ARBA" id="ARBA00022723"/>
    </source>
</evidence>
<keyword evidence="6" id="KW-0963">Cytoplasm</keyword>
<evidence type="ECO:0000313" key="14">
    <source>
        <dbReference type="Ensembl" id="ENSMUNP00000027219.1"/>
    </source>
</evidence>
<reference evidence="14" key="3">
    <citation type="submission" date="2025-09" db="UniProtKB">
        <authorList>
            <consortium name="Ensembl"/>
        </authorList>
    </citation>
    <scope>IDENTIFICATION</scope>
</reference>
<proteinExistence type="inferred from homology"/>
<dbReference type="GO" id="GO:0004518">
    <property type="term" value="F:nuclease activity"/>
    <property type="evidence" value="ECO:0007669"/>
    <property type="project" value="UniProtKB-KW"/>
</dbReference>
<dbReference type="Ensembl" id="ENSMUNT00000030263.1">
    <property type="protein sequence ID" value="ENSMUNP00000027219.1"/>
    <property type="gene ID" value="ENSMUNG00000021841.1"/>
</dbReference>
<comment type="function">
    <text evidence="12">Transposase-derived protein that may have nuclease activity. Does not have transposase activity.</text>
</comment>
<keyword evidence="9" id="KW-0378">Hydrolase</keyword>
<evidence type="ECO:0000256" key="11">
    <source>
        <dbReference type="ARBA" id="ARBA00030126"/>
    </source>
</evidence>
<feature type="compositionally biased region" description="Polar residues" evidence="13">
    <location>
        <begin position="206"/>
        <end position="215"/>
    </location>
</feature>
<evidence type="ECO:0000256" key="3">
    <source>
        <dbReference type="ARBA" id="ARBA00004496"/>
    </source>
</evidence>
<evidence type="ECO:0000256" key="9">
    <source>
        <dbReference type="ARBA" id="ARBA00022801"/>
    </source>
</evidence>
<evidence type="ECO:0000256" key="1">
    <source>
        <dbReference type="ARBA" id="ARBA00001968"/>
    </source>
</evidence>
<feature type="compositionally biased region" description="Polar residues" evidence="13">
    <location>
        <begin position="1"/>
        <end position="10"/>
    </location>
</feature>
<keyword evidence="7" id="KW-0540">Nuclease</keyword>
<evidence type="ECO:0000256" key="10">
    <source>
        <dbReference type="ARBA" id="ARBA00023242"/>
    </source>
</evidence>
<dbReference type="PANTHER" id="PTHR22930:SF253">
    <property type="entry name" value="NUCLEASE HARBI1-RELATED"/>
    <property type="match status" value="1"/>
</dbReference>
<dbReference type="InterPro" id="IPR027806">
    <property type="entry name" value="HARBI1_dom"/>
</dbReference>
<keyword evidence="10" id="KW-0539">Nucleus</keyword>
<evidence type="ECO:0000256" key="12">
    <source>
        <dbReference type="ARBA" id="ARBA00045850"/>
    </source>
</evidence>
<accession>A0A8V5FK69</accession>
<organism evidence="14 15">
    <name type="scientific">Melopsittacus undulatus</name>
    <name type="common">Budgerigar</name>
    <name type="synonym">Psittacus undulatus</name>
    <dbReference type="NCBI Taxonomy" id="13146"/>
    <lineage>
        <taxon>Eukaryota</taxon>
        <taxon>Metazoa</taxon>
        <taxon>Chordata</taxon>
        <taxon>Craniata</taxon>
        <taxon>Vertebrata</taxon>
        <taxon>Euteleostomi</taxon>
        <taxon>Archelosauria</taxon>
        <taxon>Archosauria</taxon>
        <taxon>Dinosauria</taxon>
        <taxon>Saurischia</taxon>
        <taxon>Theropoda</taxon>
        <taxon>Coelurosauria</taxon>
        <taxon>Aves</taxon>
        <taxon>Neognathae</taxon>
        <taxon>Neoaves</taxon>
        <taxon>Telluraves</taxon>
        <taxon>Australaves</taxon>
        <taxon>Psittaciformes</taxon>
        <taxon>Psittaculidae</taxon>
        <taxon>Melopsittacus</taxon>
    </lineage>
</organism>
<comment type="similarity">
    <text evidence="4">Belongs to the HARBI1 family.</text>
</comment>
<evidence type="ECO:0000256" key="4">
    <source>
        <dbReference type="ARBA" id="ARBA00006958"/>
    </source>
</evidence>
<dbReference type="InterPro" id="IPR045249">
    <property type="entry name" value="HARBI1-like"/>
</dbReference>
<sequence>METRSPSQRLTTHEPVLPYLPTHPSELALPSRGPQSRPVRPRYLRGGGSAGCTAAHPARRPGCPRRSPAVPRRLLSAPLGHGGIPAALGPLPAPPGTSGPAATGLWTAPLLLLLLLGAGPVGLEPEGKRGRGSGCRCPQSRGLRRAAIAAAVCFHLLRERRGGEEGRDVSACPRPHFPHRAAAASAATAPAQPIRTAPNRRDGQPRSGSEGTGQLPQPLGAPCYGESAAAGCGPPRAGAQRLWGRDRCKRPFIYYLVDLLGASLSRPTQRSRAISPETQILAALGFYTSGSFQTRMGDAIGISQASMSRCVANVTEALVERASQFIHFPEDEATVQRLKDDFYGLAGMPGVLGVVDCTHVAIKAPNAEDLSYVNRKGLHSLNCLMVCDARGVLLSAETHWPGSLPDCTVLQQAALTRQFETKLHKDGWLLGDSSFFLRTWLMTPLHIPETPAEYRYNMAHSATHNVIERTFRTIRSRFRCLDGSKGTLQYSPEKSSHIILACCVLHNISLEHGLDVWSSPATGHMEQPEEEYEQMESMDSEACRIRQELLLTHFS</sequence>
<dbReference type="Proteomes" id="UP000694405">
    <property type="component" value="Chromosome 4"/>
</dbReference>
<keyword evidence="15" id="KW-1185">Reference proteome</keyword>
<protein>
    <recommendedName>
        <fullName evidence="5">Putative nuclease HARBI1</fullName>
    </recommendedName>
    <alternativeName>
        <fullName evidence="11">Harbinger transposase-derived nuclease</fullName>
    </alternativeName>
</protein>
<dbReference type="PRINTS" id="PR02086">
    <property type="entry name" value="PUTNUCHARBI1"/>
</dbReference>
<dbReference type="Pfam" id="PF13359">
    <property type="entry name" value="DDE_Tnp_4"/>
    <property type="match status" value="1"/>
</dbReference>
<dbReference type="InterPro" id="IPR026103">
    <property type="entry name" value="HARBI1_animal"/>
</dbReference>
<evidence type="ECO:0000256" key="6">
    <source>
        <dbReference type="ARBA" id="ARBA00022490"/>
    </source>
</evidence>
<reference evidence="14" key="2">
    <citation type="submission" date="2025-08" db="UniProtKB">
        <authorList>
            <consortium name="Ensembl"/>
        </authorList>
    </citation>
    <scope>IDENTIFICATION</scope>
</reference>
<feature type="compositionally biased region" description="Low complexity" evidence="13">
    <location>
        <begin position="180"/>
        <end position="193"/>
    </location>
</feature>
<evidence type="ECO:0000256" key="5">
    <source>
        <dbReference type="ARBA" id="ARBA00015519"/>
    </source>
</evidence>
<dbReference type="AlphaFoldDB" id="A0A8V5FK69"/>
<evidence type="ECO:0000313" key="15">
    <source>
        <dbReference type="Proteomes" id="UP000694405"/>
    </source>
</evidence>
<gene>
    <name evidence="14" type="primary">LOC101868557</name>
</gene>
<evidence type="ECO:0000256" key="13">
    <source>
        <dbReference type="SAM" id="MobiDB-lite"/>
    </source>
</evidence>
<evidence type="ECO:0000256" key="7">
    <source>
        <dbReference type="ARBA" id="ARBA00022722"/>
    </source>
</evidence>
<evidence type="ECO:0000256" key="2">
    <source>
        <dbReference type="ARBA" id="ARBA00004123"/>
    </source>
</evidence>
<comment type="subcellular location">
    <subcellularLocation>
        <location evidence="3">Cytoplasm</location>
    </subcellularLocation>
    <subcellularLocation>
        <location evidence="2">Nucleus</location>
    </subcellularLocation>
</comment>
<keyword evidence="8" id="KW-0479">Metal-binding</keyword>
<reference evidence="14" key="1">
    <citation type="submission" date="2020-03" db="EMBL/GenBank/DDBJ databases">
        <title>Melopsittacus undulatus (budgerigar) genome, bMelUnd1, maternal haplotype with Z.</title>
        <authorList>
            <person name="Gedman G."/>
            <person name="Mountcastle J."/>
            <person name="Haase B."/>
            <person name="Formenti G."/>
            <person name="Wright T."/>
            <person name="Apodaca J."/>
            <person name="Pelan S."/>
            <person name="Chow W."/>
            <person name="Rhie A."/>
            <person name="Howe K."/>
            <person name="Fedrigo O."/>
            <person name="Jarvis E.D."/>
        </authorList>
    </citation>
    <scope>NUCLEOTIDE SEQUENCE [LARGE SCALE GENOMIC DNA]</scope>
</reference>